<dbReference type="InterPro" id="IPR042868">
    <property type="entry name" value="PHYHIP/PHYHIPL"/>
</dbReference>
<keyword evidence="3" id="KW-1185">Reference proteome</keyword>
<dbReference type="InterPro" id="IPR045545">
    <property type="entry name" value="PHYIP/PHIPL_C"/>
</dbReference>
<dbReference type="AlphaFoldDB" id="A0A8B6BGA7"/>
<name>A0A8B6BGA7_MYTGA</name>
<dbReference type="PANTHER" id="PTHR15698">
    <property type="entry name" value="PROTEIN CBG15099"/>
    <property type="match status" value="1"/>
</dbReference>
<dbReference type="OrthoDB" id="6101761at2759"/>
<dbReference type="Pfam" id="PF19281">
    <property type="entry name" value="PHYHIP_C"/>
    <property type="match status" value="1"/>
</dbReference>
<dbReference type="EMBL" id="UYJE01000131">
    <property type="protein sequence ID" value="VDH90363.1"/>
    <property type="molecule type" value="Genomic_DNA"/>
</dbReference>
<comment type="caution">
    <text evidence="2">The sequence shown here is derived from an EMBL/GenBank/DDBJ whole genome shotgun (WGS) entry which is preliminary data.</text>
</comment>
<evidence type="ECO:0000259" key="1">
    <source>
        <dbReference type="Pfam" id="PF19281"/>
    </source>
</evidence>
<feature type="domain" description="Phytanoyl-CoA hydroxylase-interacting protein-like C-terminal" evidence="1">
    <location>
        <begin position="257"/>
        <end position="418"/>
    </location>
</feature>
<proteinExistence type="predicted"/>
<sequence length="474" mass="54643">MSTTMKPTTKDFSCIITQADNFTLTIHVSHSSDPTFDIIFLHISDFSEKSSTNIFAKYLQSKLKIPVKDLFRQTEYKIELYGLRNIVVNRHEYDTVVCYGESIVKVFANENQIDVTVFLNADGDVNLLGDLGYQGTLPAVIHRHLPNRYVLETECVYIEPIDFLVFIKHSNEVYVFNLYKRHLEYELPIDLPSATTVKCRVLATCRKSIEEGKYFTSKTTAHTKQIDFKTFLTKGDVYTLYHLALSFGQQIENSGLHPIRYLYRNKTEEYYTIIRLHTNGEMRPYLKNNGAEQGSVLNGRVKGLFFSTLVDKTTNRPHPFSHYGPVRLYVEAQFMCNPHCNLYFADFYCHNVRHHLTVVLMPKSSPCNELCQKYLLQLDIYNNPYLRLFRFSNGSSCVLANMDIIVEVFYTETVKVSHILESGRGYMERTPTKGRGFAPSSGIPKKSTCEICNLNRISPSKKYKRQNMSTIAHD</sequence>
<dbReference type="Proteomes" id="UP000596742">
    <property type="component" value="Unassembled WGS sequence"/>
</dbReference>
<dbReference type="PANTHER" id="PTHR15698:SF10">
    <property type="entry name" value="PHYTANOYL-COA HYDROXYLASE-INTERACTING PROTEIN-LIKE C-TERMINAL DOMAIN-CONTAINING PROTEIN"/>
    <property type="match status" value="1"/>
</dbReference>
<organism evidence="2 3">
    <name type="scientific">Mytilus galloprovincialis</name>
    <name type="common">Mediterranean mussel</name>
    <dbReference type="NCBI Taxonomy" id="29158"/>
    <lineage>
        <taxon>Eukaryota</taxon>
        <taxon>Metazoa</taxon>
        <taxon>Spiralia</taxon>
        <taxon>Lophotrochozoa</taxon>
        <taxon>Mollusca</taxon>
        <taxon>Bivalvia</taxon>
        <taxon>Autobranchia</taxon>
        <taxon>Pteriomorphia</taxon>
        <taxon>Mytilida</taxon>
        <taxon>Mytiloidea</taxon>
        <taxon>Mytilidae</taxon>
        <taxon>Mytilinae</taxon>
        <taxon>Mytilus</taxon>
    </lineage>
</organism>
<protein>
    <recommendedName>
        <fullName evidence="1">Phytanoyl-CoA hydroxylase-interacting protein-like C-terminal domain-containing protein</fullName>
    </recommendedName>
</protein>
<evidence type="ECO:0000313" key="2">
    <source>
        <dbReference type="EMBL" id="VDH90363.1"/>
    </source>
</evidence>
<evidence type="ECO:0000313" key="3">
    <source>
        <dbReference type="Proteomes" id="UP000596742"/>
    </source>
</evidence>
<gene>
    <name evidence="2" type="ORF">MGAL_10B004773</name>
</gene>
<reference evidence="2" key="1">
    <citation type="submission" date="2018-11" db="EMBL/GenBank/DDBJ databases">
        <authorList>
            <person name="Alioto T."/>
            <person name="Alioto T."/>
        </authorList>
    </citation>
    <scope>NUCLEOTIDE SEQUENCE</scope>
</reference>
<accession>A0A8B6BGA7</accession>